<feature type="transmembrane region" description="Helical" evidence="10">
    <location>
        <begin position="327"/>
        <end position="348"/>
    </location>
</feature>
<feature type="domain" description="Major facilitator superfamily (MFS) profile" evidence="11">
    <location>
        <begin position="12"/>
        <end position="494"/>
    </location>
</feature>
<keyword evidence="7 10" id="KW-1133">Transmembrane helix</keyword>
<feature type="transmembrane region" description="Helical" evidence="10">
    <location>
        <begin position="355"/>
        <end position="374"/>
    </location>
</feature>
<dbReference type="FunFam" id="1.20.1250.20:FF:000218">
    <property type="entry name" value="facilitated trehalose transporter Tret1"/>
    <property type="match status" value="1"/>
</dbReference>
<dbReference type="NCBIfam" id="TIGR00879">
    <property type="entry name" value="SP"/>
    <property type="match status" value="1"/>
</dbReference>
<dbReference type="InterPro" id="IPR005829">
    <property type="entry name" value="Sugar_transporter_CS"/>
</dbReference>
<dbReference type="PROSITE" id="PS50850">
    <property type="entry name" value="MFS"/>
    <property type="match status" value="1"/>
</dbReference>
<dbReference type="STRING" id="1754191.A0A1Y1V1M1"/>
<protein>
    <submittedName>
        <fullName evidence="12">General substrate transporter</fullName>
    </submittedName>
</protein>
<gene>
    <name evidence="12" type="ORF">BCR36DRAFT_415026</name>
</gene>
<evidence type="ECO:0000313" key="12">
    <source>
        <dbReference type="EMBL" id="ORX44535.1"/>
    </source>
</evidence>
<dbReference type="InterPro" id="IPR050360">
    <property type="entry name" value="MFS_Sugar_Transporters"/>
</dbReference>
<evidence type="ECO:0000256" key="1">
    <source>
        <dbReference type="ARBA" id="ARBA00004651"/>
    </source>
</evidence>
<feature type="transmembrane region" description="Helical" evidence="10">
    <location>
        <begin position="197"/>
        <end position="216"/>
    </location>
</feature>
<feature type="transmembrane region" description="Helical" evidence="10">
    <location>
        <begin position="7"/>
        <end position="25"/>
    </location>
</feature>
<dbReference type="PROSITE" id="PS00217">
    <property type="entry name" value="SUGAR_TRANSPORT_2"/>
    <property type="match status" value="1"/>
</dbReference>
<evidence type="ECO:0000256" key="4">
    <source>
        <dbReference type="ARBA" id="ARBA00022475"/>
    </source>
</evidence>
<evidence type="ECO:0000256" key="8">
    <source>
        <dbReference type="ARBA" id="ARBA00023136"/>
    </source>
</evidence>
<accession>A0A1Y1V1M1</accession>
<feature type="transmembrane region" description="Helical" evidence="10">
    <location>
        <begin position="427"/>
        <end position="449"/>
    </location>
</feature>
<evidence type="ECO:0000256" key="3">
    <source>
        <dbReference type="ARBA" id="ARBA00022448"/>
    </source>
</evidence>
<dbReference type="GO" id="GO:0005351">
    <property type="term" value="F:carbohydrate:proton symporter activity"/>
    <property type="evidence" value="ECO:0007669"/>
    <property type="project" value="TreeGrafter"/>
</dbReference>
<evidence type="ECO:0000313" key="13">
    <source>
        <dbReference type="Proteomes" id="UP000193719"/>
    </source>
</evidence>
<dbReference type="OrthoDB" id="4044674at2759"/>
<feature type="transmembrane region" description="Helical" evidence="10">
    <location>
        <begin position="469"/>
        <end position="490"/>
    </location>
</feature>
<feature type="transmembrane region" description="Helical" evidence="10">
    <location>
        <begin position="386"/>
        <end position="415"/>
    </location>
</feature>
<reference evidence="12 13" key="1">
    <citation type="submission" date="2016-08" db="EMBL/GenBank/DDBJ databases">
        <title>Genomes of anaerobic fungi encode conserved fungal cellulosomes for biomass hydrolysis.</title>
        <authorList>
            <consortium name="DOE Joint Genome Institute"/>
            <person name="Haitjema C.H."/>
            <person name="Gilmore S.P."/>
            <person name="Henske J.K."/>
            <person name="Solomon K.V."/>
            <person name="De Groot R."/>
            <person name="Kuo A."/>
            <person name="Mondo S.J."/>
            <person name="Salamov A.A."/>
            <person name="Labutti K."/>
            <person name="Zhao Z."/>
            <person name="Chiniquy J."/>
            <person name="Barry K."/>
            <person name="Brewer H.M."/>
            <person name="Purvine S.O."/>
            <person name="Wright A.T."/>
            <person name="Boxma B."/>
            <person name="Van Alen T."/>
            <person name="Hackstein J.H."/>
            <person name="Baker S.E."/>
            <person name="Grigoriev I.V."/>
            <person name="O'Malley M.A."/>
        </authorList>
    </citation>
    <scope>NUCLEOTIDE SEQUENCE [LARGE SCALE GENOMIC DNA]</scope>
    <source>
        <strain evidence="13">finn</strain>
    </source>
</reference>
<dbReference type="GO" id="GO:0005886">
    <property type="term" value="C:plasma membrane"/>
    <property type="evidence" value="ECO:0007669"/>
    <property type="project" value="UniProtKB-SubCell"/>
</dbReference>
<dbReference type="AlphaFoldDB" id="A0A1Y1V1M1"/>
<comment type="subcellular location">
    <subcellularLocation>
        <location evidence="1">Cell membrane</location>
        <topology evidence="1">Multi-pass membrane protein</topology>
    </subcellularLocation>
</comment>
<proteinExistence type="inferred from homology"/>
<comment type="caution">
    <text evidence="12">The sequence shown here is derived from an EMBL/GenBank/DDBJ whole genome shotgun (WGS) entry which is preliminary data.</text>
</comment>
<organism evidence="12 13">
    <name type="scientific">Piromyces finnis</name>
    <dbReference type="NCBI Taxonomy" id="1754191"/>
    <lineage>
        <taxon>Eukaryota</taxon>
        <taxon>Fungi</taxon>
        <taxon>Fungi incertae sedis</taxon>
        <taxon>Chytridiomycota</taxon>
        <taxon>Chytridiomycota incertae sedis</taxon>
        <taxon>Neocallimastigomycetes</taxon>
        <taxon>Neocallimastigales</taxon>
        <taxon>Neocallimastigaceae</taxon>
        <taxon>Piromyces</taxon>
    </lineage>
</organism>
<evidence type="ECO:0000256" key="7">
    <source>
        <dbReference type="ARBA" id="ARBA00022989"/>
    </source>
</evidence>
<dbReference type="PRINTS" id="PR00171">
    <property type="entry name" value="SUGRTRNSPORT"/>
</dbReference>
<keyword evidence="13" id="KW-1185">Reference proteome</keyword>
<comment type="similarity">
    <text evidence="2 9">Belongs to the major facilitator superfamily. Sugar transporter (TC 2.A.1.1) family.</text>
</comment>
<dbReference type="SUPFAM" id="SSF103473">
    <property type="entry name" value="MFS general substrate transporter"/>
    <property type="match status" value="1"/>
</dbReference>
<name>A0A1Y1V1M1_9FUNG</name>
<evidence type="ECO:0000256" key="9">
    <source>
        <dbReference type="RuleBase" id="RU003346"/>
    </source>
</evidence>
<evidence type="ECO:0000256" key="2">
    <source>
        <dbReference type="ARBA" id="ARBA00010992"/>
    </source>
</evidence>
<evidence type="ECO:0000256" key="10">
    <source>
        <dbReference type="SAM" id="Phobius"/>
    </source>
</evidence>
<evidence type="ECO:0000256" key="6">
    <source>
        <dbReference type="ARBA" id="ARBA00022692"/>
    </source>
</evidence>
<feature type="transmembrane region" description="Helical" evidence="10">
    <location>
        <begin position="282"/>
        <end position="301"/>
    </location>
</feature>
<keyword evidence="6 10" id="KW-0812">Transmembrane</keyword>
<keyword evidence="3 9" id="KW-0813">Transport</keyword>
<keyword evidence="8 10" id="KW-0472">Membrane</keyword>
<dbReference type="Proteomes" id="UP000193719">
    <property type="component" value="Unassembled WGS sequence"/>
</dbReference>
<dbReference type="PANTHER" id="PTHR48022:SF2">
    <property type="entry name" value="PLASTIDIC GLUCOSE TRANSPORTER 4"/>
    <property type="match status" value="1"/>
</dbReference>
<dbReference type="Gene3D" id="1.20.1250.20">
    <property type="entry name" value="MFS general substrate transporter like domains"/>
    <property type="match status" value="1"/>
</dbReference>
<keyword evidence="5" id="KW-0762">Sugar transport</keyword>
<dbReference type="PROSITE" id="PS00216">
    <property type="entry name" value="SUGAR_TRANSPORT_1"/>
    <property type="match status" value="1"/>
</dbReference>
<feature type="transmembrane region" description="Helical" evidence="10">
    <location>
        <begin position="102"/>
        <end position="120"/>
    </location>
</feature>
<dbReference type="Pfam" id="PF00083">
    <property type="entry name" value="Sugar_tr"/>
    <property type="match status" value="1"/>
</dbReference>
<dbReference type="PANTHER" id="PTHR48022">
    <property type="entry name" value="PLASTIDIC GLUCOSE TRANSPORTER 4"/>
    <property type="match status" value="1"/>
</dbReference>
<sequence>MFQKKYLFMYFVAFVASLGGFQFGYEVGILESIKNFLNFKTDFPLLYDKRLELNADNNEYTFIYEENKLKNAFLLSVFCIGCVIGTLIVPLVCDFFGRKRTILFGAAIFGFGSLFAGIISDLWLFYITRIIMGIGIGLLSTICPVYIAETAQTEKRGQLITLYQLMITVGILLAYVTKSFLNWILSTDSHVQWRVVLGNQVIPGFFLLIMMFFLPCSPRYYIWQERDDDALRIVSKLRGISTTRDPEIQSEFQSMKRSLEIEKHKYSISWSEFLSRPMLKRVLIVMGLQALQQFTGINFILNNHQNIFDEIFFGNNSNKDSIENLPLILGFVNVIINVIGTLPTFFLIEKWGRKILLMVGSVGMALTLGISSVADYINNNNNNSNIIYSYVSACGIILFILFFACSWGPVVWVYQSEVFPMRVRSKAVAFCSLANWSCFALIATVYPLIEKSSVNNENQKNKNRGLEAFHVNFIFACCCLFSLLYVLIFVKETKGVVLEDMDSVFESSKEKSKQK</sequence>
<dbReference type="InterPro" id="IPR036259">
    <property type="entry name" value="MFS_trans_sf"/>
</dbReference>
<reference evidence="12 13" key="2">
    <citation type="submission" date="2016-08" db="EMBL/GenBank/DDBJ databases">
        <title>Pervasive Adenine N6-methylation of Active Genes in Fungi.</title>
        <authorList>
            <consortium name="DOE Joint Genome Institute"/>
            <person name="Mondo S.J."/>
            <person name="Dannebaum R.O."/>
            <person name="Kuo R.C."/>
            <person name="Labutti K."/>
            <person name="Haridas S."/>
            <person name="Kuo A."/>
            <person name="Salamov A."/>
            <person name="Ahrendt S.R."/>
            <person name="Lipzen A."/>
            <person name="Sullivan W."/>
            <person name="Andreopoulos W.B."/>
            <person name="Clum A."/>
            <person name="Lindquist E."/>
            <person name="Daum C."/>
            <person name="Ramamoorthy G.K."/>
            <person name="Gryganskyi A."/>
            <person name="Culley D."/>
            <person name="Magnuson J.K."/>
            <person name="James T.Y."/>
            <person name="O'Malley M.A."/>
            <person name="Stajich J.E."/>
            <person name="Spatafora J.W."/>
            <person name="Visel A."/>
            <person name="Grigoriev I.V."/>
        </authorList>
    </citation>
    <scope>NUCLEOTIDE SEQUENCE [LARGE SCALE GENOMIC DNA]</scope>
    <source>
        <strain evidence="13">finn</strain>
    </source>
</reference>
<evidence type="ECO:0000259" key="11">
    <source>
        <dbReference type="PROSITE" id="PS50850"/>
    </source>
</evidence>
<evidence type="ECO:0000256" key="5">
    <source>
        <dbReference type="ARBA" id="ARBA00022597"/>
    </source>
</evidence>
<feature type="transmembrane region" description="Helical" evidence="10">
    <location>
        <begin position="72"/>
        <end position="93"/>
    </location>
</feature>
<dbReference type="InterPro" id="IPR003663">
    <property type="entry name" value="Sugar/inositol_transpt"/>
</dbReference>
<feature type="transmembrane region" description="Helical" evidence="10">
    <location>
        <begin position="159"/>
        <end position="177"/>
    </location>
</feature>
<dbReference type="EMBL" id="MCFH01000045">
    <property type="protein sequence ID" value="ORX44535.1"/>
    <property type="molecule type" value="Genomic_DNA"/>
</dbReference>
<dbReference type="InterPro" id="IPR005828">
    <property type="entry name" value="MFS_sugar_transport-like"/>
</dbReference>
<feature type="transmembrane region" description="Helical" evidence="10">
    <location>
        <begin position="126"/>
        <end position="147"/>
    </location>
</feature>
<dbReference type="InterPro" id="IPR020846">
    <property type="entry name" value="MFS_dom"/>
</dbReference>
<keyword evidence="4" id="KW-1003">Cell membrane</keyword>